<feature type="transmembrane region" description="Helical" evidence="1">
    <location>
        <begin position="20"/>
        <end position="41"/>
    </location>
</feature>
<keyword evidence="1" id="KW-1133">Transmembrane helix</keyword>
<keyword evidence="1" id="KW-0472">Membrane</keyword>
<dbReference type="Pfam" id="PF04964">
    <property type="entry name" value="Flp_Fap"/>
    <property type="match status" value="1"/>
</dbReference>
<dbReference type="InterPro" id="IPR007047">
    <property type="entry name" value="Flp_Fap"/>
</dbReference>
<dbReference type="STRING" id="83765.SAMN05660284_00795"/>
<dbReference type="EMBL" id="FOVE01000004">
    <property type="protein sequence ID" value="SFN18514.1"/>
    <property type="molecule type" value="Genomic_DNA"/>
</dbReference>
<sequence length="64" mass="6869">MKRICLFLRTFCKDQEGVTAIEYALLASLIAVAILGGLMALSSSLQEMWTRIADCVSNPSGCAS</sequence>
<keyword evidence="1" id="KW-0812">Transmembrane</keyword>
<evidence type="ECO:0000256" key="1">
    <source>
        <dbReference type="SAM" id="Phobius"/>
    </source>
</evidence>
<protein>
    <submittedName>
        <fullName evidence="2">Pilus assembly protein Flp/PilA</fullName>
    </submittedName>
</protein>
<evidence type="ECO:0000313" key="2">
    <source>
        <dbReference type="EMBL" id="SFN18514.1"/>
    </source>
</evidence>
<organism evidence="2 3">
    <name type="scientific">Formivibrio citricus</name>
    <dbReference type="NCBI Taxonomy" id="83765"/>
    <lineage>
        <taxon>Bacteria</taxon>
        <taxon>Pseudomonadati</taxon>
        <taxon>Pseudomonadota</taxon>
        <taxon>Betaproteobacteria</taxon>
        <taxon>Neisseriales</taxon>
        <taxon>Chitinibacteraceae</taxon>
        <taxon>Formivibrio</taxon>
    </lineage>
</organism>
<dbReference type="AlphaFoldDB" id="A0A1I4WXQ6"/>
<gene>
    <name evidence="2" type="ORF">SAMN05660284_00795</name>
</gene>
<dbReference type="Proteomes" id="UP000242869">
    <property type="component" value="Unassembled WGS sequence"/>
</dbReference>
<evidence type="ECO:0000313" key="3">
    <source>
        <dbReference type="Proteomes" id="UP000242869"/>
    </source>
</evidence>
<name>A0A1I4WXQ6_9NEIS</name>
<dbReference type="RefSeq" id="WP_091191656.1">
    <property type="nucleotide sequence ID" value="NZ_FOVE01000004.1"/>
</dbReference>
<keyword evidence="3" id="KW-1185">Reference proteome</keyword>
<accession>A0A1I4WXQ6</accession>
<proteinExistence type="predicted"/>
<reference evidence="3" key="1">
    <citation type="submission" date="2016-10" db="EMBL/GenBank/DDBJ databases">
        <authorList>
            <person name="Varghese N."/>
            <person name="Submissions S."/>
        </authorList>
    </citation>
    <scope>NUCLEOTIDE SEQUENCE [LARGE SCALE GENOMIC DNA]</scope>
    <source>
        <strain evidence="3">DSM 6150</strain>
    </source>
</reference>